<dbReference type="Proteomes" id="UP001358614">
    <property type="component" value="Chromosome 1"/>
</dbReference>
<name>A0AAX4KQV1_9TREE</name>
<dbReference type="AlphaFoldDB" id="A0AAX4KQV1"/>
<reference evidence="1 2" key="1">
    <citation type="submission" date="2024-01" db="EMBL/GenBank/DDBJ databases">
        <title>Comparative genomics of Cryptococcus and Kwoniella reveals pathogenesis evolution and contrasting modes of karyotype evolution via chromosome fusion or intercentromeric recombination.</title>
        <authorList>
            <person name="Coelho M.A."/>
            <person name="David-Palma M."/>
            <person name="Shea T."/>
            <person name="Bowers K."/>
            <person name="McGinley-Smith S."/>
            <person name="Mohammad A.W."/>
            <person name="Gnirke A."/>
            <person name="Yurkov A.M."/>
            <person name="Nowrousian M."/>
            <person name="Sun S."/>
            <person name="Cuomo C.A."/>
            <person name="Heitman J."/>
        </authorList>
    </citation>
    <scope>NUCLEOTIDE SEQUENCE [LARGE SCALE GENOMIC DNA]</scope>
    <source>
        <strain evidence="1 2">PYCC6329</strain>
    </source>
</reference>
<dbReference type="RefSeq" id="XP_066085700.1">
    <property type="nucleotide sequence ID" value="XM_066229603.1"/>
</dbReference>
<organism evidence="1 2">
    <name type="scientific">Kwoniella europaea PYCC6329</name>
    <dbReference type="NCBI Taxonomy" id="1423913"/>
    <lineage>
        <taxon>Eukaryota</taxon>
        <taxon>Fungi</taxon>
        <taxon>Dikarya</taxon>
        <taxon>Basidiomycota</taxon>
        <taxon>Agaricomycotina</taxon>
        <taxon>Tremellomycetes</taxon>
        <taxon>Tremellales</taxon>
        <taxon>Cryptococcaceae</taxon>
        <taxon>Kwoniella</taxon>
    </lineage>
</organism>
<gene>
    <name evidence="1" type="ORF">V865_005835</name>
</gene>
<dbReference type="EMBL" id="CP144089">
    <property type="protein sequence ID" value="WWD07733.1"/>
    <property type="molecule type" value="Genomic_DNA"/>
</dbReference>
<keyword evidence="2" id="KW-1185">Reference proteome</keyword>
<evidence type="ECO:0000313" key="1">
    <source>
        <dbReference type="EMBL" id="WWD07733.1"/>
    </source>
</evidence>
<sequence length="162" mass="17901">MTQNLLTNSIFANLDITPTGDSIIVNNEELGVDPCIPSKNLKRNGRRSASCSTYQIIGLGEEGMNGLDEKWRSREFPTCEQVSVHYTLKIPDEEGYTALNTSPLLESSVDGGIDREYGAILTRENTRRKASRTCTLMPSGLFKQVEDGFEAVMTGRTNASFE</sequence>
<protein>
    <recommendedName>
        <fullName evidence="3">Transcription factor TFIIIC triple barrel domain-containing protein</fullName>
    </recommendedName>
</protein>
<dbReference type="GeneID" id="91104636"/>
<dbReference type="KEGG" id="ker:91104636"/>
<proteinExistence type="predicted"/>
<evidence type="ECO:0008006" key="3">
    <source>
        <dbReference type="Google" id="ProtNLM"/>
    </source>
</evidence>
<evidence type="ECO:0000313" key="2">
    <source>
        <dbReference type="Proteomes" id="UP001358614"/>
    </source>
</evidence>
<accession>A0AAX4KQV1</accession>